<reference evidence="3 4" key="1">
    <citation type="submission" date="2021-07" db="EMBL/GenBank/DDBJ databases">
        <title>Genomic diversity and antimicrobial resistance of Prevotella spp. isolated from chronic lung disease airways.</title>
        <authorList>
            <person name="Webb K.A."/>
            <person name="Olagoke O.S."/>
            <person name="Baird T."/>
            <person name="Neill J."/>
            <person name="Pham A."/>
            <person name="Wells T.J."/>
            <person name="Ramsay K.A."/>
            <person name="Bell S.C."/>
            <person name="Sarovich D.S."/>
            <person name="Price E.P."/>
        </authorList>
    </citation>
    <scope>NUCLEOTIDE SEQUENCE [LARGE SCALE GENOMIC DNA]</scope>
    <source>
        <strain evidence="3 4">SCHI0011.S.12</strain>
    </source>
</reference>
<dbReference type="PROSITE" id="PS51273">
    <property type="entry name" value="GATASE_TYPE_1"/>
    <property type="match status" value="1"/>
</dbReference>
<dbReference type="PANTHER" id="PTHR43418">
    <property type="entry name" value="MULTIFUNCTIONAL TRYPTOPHAN BIOSYNTHESIS PROTEIN-RELATED"/>
    <property type="match status" value="1"/>
</dbReference>
<dbReference type="InterPro" id="IPR006221">
    <property type="entry name" value="TrpG/PapA_dom"/>
</dbReference>
<dbReference type="InterPro" id="IPR017926">
    <property type="entry name" value="GATASE"/>
</dbReference>
<dbReference type="PANTHER" id="PTHR43418:SF4">
    <property type="entry name" value="MULTIFUNCTIONAL TRYPTOPHAN BIOSYNTHESIS PROTEIN"/>
    <property type="match status" value="1"/>
</dbReference>
<evidence type="ECO:0000256" key="1">
    <source>
        <dbReference type="ARBA" id="ARBA00022962"/>
    </source>
</evidence>
<organism evidence="3 4">
    <name type="scientific">Hoylesella nanceiensis</name>
    <dbReference type="NCBI Taxonomy" id="425941"/>
    <lineage>
        <taxon>Bacteria</taxon>
        <taxon>Pseudomonadati</taxon>
        <taxon>Bacteroidota</taxon>
        <taxon>Bacteroidia</taxon>
        <taxon>Bacteroidales</taxon>
        <taxon>Prevotellaceae</taxon>
        <taxon>Hoylesella</taxon>
    </lineage>
</organism>
<name>A0ABS6YAF2_9BACT</name>
<protein>
    <submittedName>
        <fullName evidence="3">Aminodeoxychorismate/anthranilate synthase component II</fullName>
    </submittedName>
</protein>
<dbReference type="NCBIfam" id="TIGR00566">
    <property type="entry name" value="trpG_papA"/>
    <property type="match status" value="1"/>
</dbReference>
<evidence type="ECO:0000313" key="4">
    <source>
        <dbReference type="Proteomes" id="UP000788426"/>
    </source>
</evidence>
<gene>
    <name evidence="3" type="ORF">KZO38_01955</name>
</gene>
<keyword evidence="1" id="KW-0315">Glutamine amidotransferase</keyword>
<evidence type="ECO:0000259" key="2">
    <source>
        <dbReference type="Pfam" id="PF00117"/>
    </source>
</evidence>
<proteinExistence type="predicted"/>
<comment type="caution">
    <text evidence="3">The sequence shown here is derived from an EMBL/GenBank/DDBJ whole genome shotgun (WGS) entry which is preliminary data.</text>
</comment>
<feature type="domain" description="Glutamine amidotransferase" evidence="2">
    <location>
        <begin position="6"/>
        <end position="185"/>
    </location>
</feature>
<dbReference type="InterPro" id="IPR050472">
    <property type="entry name" value="Anth_synth/Amidotransfase"/>
</dbReference>
<evidence type="ECO:0000313" key="3">
    <source>
        <dbReference type="EMBL" id="MBW4768534.1"/>
    </source>
</evidence>
<dbReference type="Pfam" id="PF00117">
    <property type="entry name" value="GATase"/>
    <property type="match status" value="1"/>
</dbReference>
<keyword evidence="4" id="KW-1185">Reference proteome</keyword>
<sequence>MKNIALIDNHDSFTYNIKHLIEQTGSGVDVFDSLSLDINLLDNYQKLIIGPGPGLPLDYPNITSLLEKYAQTKSILGICLGHQAIAQYFGAQLYNLNDVFHGITSMLSVDNSNVLFRELPSKIPVGRYHSWAVDSENLPNSLKITAQTEDHIIMGLQHTYYNICGIQFHPESILTSQGEKMMSNWISLSL</sequence>
<dbReference type="RefSeq" id="WP_219479385.1">
    <property type="nucleotide sequence ID" value="NZ_JAHXCT010000001.1"/>
</dbReference>
<dbReference type="Proteomes" id="UP000788426">
    <property type="component" value="Unassembled WGS sequence"/>
</dbReference>
<accession>A0ABS6YAF2</accession>
<dbReference type="CDD" id="cd01743">
    <property type="entry name" value="GATase1_Anthranilate_Synthase"/>
    <property type="match status" value="1"/>
</dbReference>
<dbReference type="EMBL" id="JAHXCT010000001">
    <property type="protein sequence ID" value="MBW4768534.1"/>
    <property type="molecule type" value="Genomic_DNA"/>
</dbReference>